<name>A0A1U9KQH2_9PROT</name>
<reference evidence="1 2" key="1">
    <citation type="submission" date="2016-03" db="EMBL/GenBank/DDBJ databases">
        <title>Acetic acid bacteria sequencing.</title>
        <authorList>
            <person name="Brandt J."/>
            <person name="Jakob F."/>
            <person name="Vogel R.F."/>
        </authorList>
    </citation>
    <scope>NUCLEOTIDE SEQUENCE [LARGE SCALE GENOMIC DNA]</scope>
    <source>
        <strain evidence="1 2">NBRC 101099</strain>
    </source>
</reference>
<accession>A0A1U9KQH2</accession>
<dbReference type="PIRSF" id="PIRSF019381">
    <property type="entry name" value="YcjX"/>
    <property type="match status" value="1"/>
</dbReference>
<proteinExistence type="predicted"/>
<gene>
    <name evidence="1" type="ORF">A0U93_08990</name>
</gene>
<dbReference type="PANTHER" id="PTHR38605:SF1">
    <property type="entry name" value="ATPASE"/>
    <property type="match status" value="1"/>
</dbReference>
<protein>
    <submittedName>
        <fullName evidence="1">Uncharacterized protein</fullName>
    </submittedName>
</protein>
<dbReference type="EMBL" id="CP014691">
    <property type="protein sequence ID" value="AQS88058.1"/>
    <property type="molecule type" value="Genomic_DNA"/>
</dbReference>
<dbReference type="InterPro" id="IPR007413">
    <property type="entry name" value="YcjX-like"/>
</dbReference>
<dbReference type="Proteomes" id="UP000188604">
    <property type="component" value="Chromosome"/>
</dbReference>
<evidence type="ECO:0000313" key="2">
    <source>
        <dbReference type="Proteomes" id="UP000188604"/>
    </source>
</evidence>
<dbReference type="Pfam" id="PF04317">
    <property type="entry name" value="DUF463"/>
    <property type="match status" value="1"/>
</dbReference>
<dbReference type="OrthoDB" id="9777645at2"/>
<evidence type="ECO:0000313" key="1">
    <source>
        <dbReference type="EMBL" id="AQS88058.1"/>
    </source>
</evidence>
<dbReference type="PANTHER" id="PTHR38605">
    <property type="entry name" value="ATPASE-RELATED"/>
    <property type="match status" value="1"/>
</dbReference>
<dbReference type="AlphaFoldDB" id="A0A1U9KQH2"/>
<sequence>MAWNALAPTMTQWLRQDPRDYWRMPVVRVGVTGLARAGKTVLLTALASVLLAPGALNGRVRRATIAESGADPIPQFPYARMRAALAGDPPHWPARTDSVARLALEIERTGGRRPVRIEFLDYPGEWLLDLPMARQSFADWSRDTLARLERTPSHESARAFLSFVRALPKGAEASDALAETGHRLYRTLLGSLREQDGLSFLQPGRFLMPGPGAEPAWMAFFPLDNASPLASLLQQRFDAYVDQMRTTLMDTLFGRIDRLIVVADILSALHTGPAAFADARTALGAAADALRWQNSWQSTIGALFRGRLPPPTIGRVAYVASKADHVAERQRHNLRTLMGNLTDSAPDRRSQARAQAFAIASLRCTEDFVWTLDGHPVSAVRGRLLGDDRLTRSYPGEVPPEPPGPAFWTHPFLALPDFEPARLPMDRRGMPNIGLDDLLTFLLEDVL</sequence>
<dbReference type="STRING" id="320497.A0U93_08990"/>
<organism evidence="1 2">
    <name type="scientific">Neoasaia chiangmaiensis</name>
    <dbReference type="NCBI Taxonomy" id="320497"/>
    <lineage>
        <taxon>Bacteria</taxon>
        <taxon>Pseudomonadati</taxon>
        <taxon>Pseudomonadota</taxon>
        <taxon>Alphaproteobacteria</taxon>
        <taxon>Acetobacterales</taxon>
        <taxon>Acetobacteraceae</taxon>
        <taxon>Neoasaia</taxon>
    </lineage>
</organism>
<dbReference type="RefSeq" id="WP_077807074.1">
    <property type="nucleotide sequence ID" value="NZ_BJXS01000007.1"/>
</dbReference>
<keyword evidence="2" id="KW-1185">Reference proteome</keyword>
<dbReference type="KEGG" id="nch:A0U93_08990"/>